<proteinExistence type="predicted"/>
<reference evidence="2 3" key="2">
    <citation type="submission" date="2018-11" db="EMBL/GenBank/DDBJ databases">
        <authorList>
            <consortium name="Pathogen Informatics"/>
        </authorList>
    </citation>
    <scope>NUCLEOTIDE SEQUENCE [LARGE SCALE GENOMIC DNA]</scope>
</reference>
<dbReference type="AlphaFoldDB" id="A0A0M3J476"/>
<evidence type="ECO:0000256" key="1">
    <source>
        <dbReference type="SAM" id="MobiDB-lite"/>
    </source>
</evidence>
<evidence type="ECO:0000313" key="2">
    <source>
        <dbReference type="EMBL" id="VDK19738.1"/>
    </source>
</evidence>
<dbReference type="EMBL" id="UYRR01002859">
    <property type="protein sequence ID" value="VDK19738.1"/>
    <property type="molecule type" value="Genomic_DNA"/>
</dbReference>
<sequence>MLSSLPLRNPCQVVVEEGASGGSGGVIFIELLSSNSLAPLPLPADEERFSDDECLRDEDGKGTGLGPAGNERRSTETGLVF</sequence>
<protein>
    <submittedName>
        <fullName evidence="2 4">Uncharacterized protein</fullName>
    </submittedName>
</protein>
<evidence type="ECO:0000313" key="3">
    <source>
        <dbReference type="Proteomes" id="UP000267096"/>
    </source>
</evidence>
<reference evidence="4" key="1">
    <citation type="submission" date="2017-02" db="UniProtKB">
        <authorList>
            <consortium name="WormBaseParasite"/>
        </authorList>
    </citation>
    <scope>IDENTIFICATION</scope>
</reference>
<feature type="region of interest" description="Disordered" evidence="1">
    <location>
        <begin position="40"/>
        <end position="81"/>
    </location>
</feature>
<dbReference type="Proteomes" id="UP000267096">
    <property type="component" value="Unassembled WGS sequence"/>
</dbReference>
<gene>
    <name evidence="2" type="ORF">ASIM_LOCUS2209</name>
</gene>
<feature type="compositionally biased region" description="Basic and acidic residues" evidence="1">
    <location>
        <begin position="45"/>
        <end position="61"/>
    </location>
</feature>
<organism evidence="4">
    <name type="scientific">Anisakis simplex</name>
    <name type="common">Herring worm</name>
    <dbReference type="NCBI Taxonomy" id="6269"/>
    <lineage>
        <taxon>Eukaryota</taxon>
        <taxon>Metazoa</taxon>
        <taxon>Ecdysozoa</taxon>
        <taxon>Nematoda</taxon>
        <taxon>Chromadorea</taxon>
        <taxon>Rhabditida</taxon>
        <taxon>Spirurina</taxon>
        <taxon>Ascaridomorpha</taxon>
        <taxon>Ascaridoidea</taxon>
        <taxon>Anisakidae</taxon>
        <taxon>Anisakis</taxon>
        <taxon>Anisakis simplex complex</taxon>
    </lineage>
</organism>
<keyword evidence="3" id="KW-1185">Reference proteome</keyword>
<evidence type="ECO:0000313" key="4">
    <source>
        <dbReference type="WBParaSite" id="ASIM_0000234301-mRNA-1"/>
    </source>
</evidence>
<name>A0A0M3J476_ANISI</name>
<dbReference type="WBParaSite" id="ASIM_0000234301-mRNA-1">
    <property type="protein sequence ID" value="ASIM_0000234301-mRNA-1"/>
    <property type="gene ID" value="ASIM_0000234301"/>
</dbReference>
<accession>A0A0M3J476</accession>